<reference evidence="12 13" key="1">
    <citation type="submission" date="2020-08" db="EMBL/GenBank/DDBJ databases">
        <title>Genomic Encyclopedia of Type Strains, Phase IV (KMG-IV): sequencing the most valuable type-strain genomes for metagenomic binning, comparative biology and taxonomic classification.</title>
        <authorList>
            <person name="Goeker M."/>
        </authorList>
    </citation>
    <scope>NUCLEOTIDE SEQUENCE [LARGE SCALE GENOMIC DNA]</scope>
    <source>
        <strain evidence="12 13">DSM 23562</strain>
    </source>
</reference>
<evidence type="ECO:0000256" key="4">
    <source>
        <dbReference type="ARBA" id="ARBA00022475"/>
    </source>
</evidence>
<dbReference type="EMBL" id="JACHGW010000001">
    <property type="protein sequence ID" value="MBB6049457.1"/>
    <property type="molecule type" value="Genomic_DNA"/>
</dbReference>
<keyword evidence="13" id="KW-1185">Reference proteome</keyword>
<proteinExistence type="inferred from homology"/>
<dbReference type="InterPro" id="IPR003004">
    <property type="entry name" value="GspF/PilC"/>
</dbReference>
<evidence type="ECO:0000256" key="5">
    <source>
        <dbReference type="ARBA" id="ARBA00022519"/>
    </source>
</evidence>
<gene>
    <name evidence="12" type="ORF">HNQ39_001219</name>
</gene>
<evidence type="ECO:0000256" key="8">
    <source>
        <dbReference type="ARBA" id="ARBA00023136"/>
    </source>
</evidence>
<dbReference type="GO" id="GO:0005886">
    <property type="term" value="C:plasma membrane"/>
    <property type="evidence" value="ECO:0007669"/>
    <property type="project" value="UniProtKB-SubCell"/>
</dbReference>
<sequence>MPTFVYDVIDSSGNNVKGKMEADSEGAVLSRLHEQRLHILSISEQKASAFSSVGSKKAMGAPKLQSLVVFSRQFATMVDAGLAVLKCLDILEQQTKDLPLKQSLNAIKRDVQTGVSLGDAMAKHTNCFSKLYINMIRAAELGGILDTILDRLAQFLEKEQEIRQKVKSALTYPIIVLCFAMIILAAMFLFILPTFKQMFADMGAQMPAMTEALFNMSDFMVHNWYLFVFAPLFAAIAIKQYGKTPDGAYKIDQVKLKIPIMGEIVLKLSVARFCRTFGTLLSSGVPMMRAIEIVAETAGNEVLCRAINDTKIALREGSRLSPPLVKSGLFPPMVTHMIDIGEETGRMSEMLVKVAEFYEQEVDATVKALTSLIEPILIVFLGVIVGFIVISIMGPMFSIINQIR</sequence>
<evidence type="ECO:0000313" key="13">
    <source>
        <dbReference type="Proteomes" id="UP000520814"/>
    </source>
</evidence>
<dbReference type="InterPro" id="IPR018076">
    <property type="entry name" value="T2SS_GspF_dom"/>
</dbReference>
<evidence type="ECO:0000256" key="1">
    <source>
        <dbReference type="ARBA" id="ARBA00004429"/>
    </source>
</evidence>
<dbReference type="PANTHER" id="PTHR30012:SF0">
    <property type="entry name" value="TYPE II SECRETION SYSTEM PROTEIN F-RELATED"/>
    <property type="match status" value="1"/>
</dbReference>
<dbReference type="PRINTS" id="PR00812">
    <property type="entry name" value="BCTERIALGSPF"/>
</dbReference>
<protein>
    <submittedName>
        <fullName evidence="12">Type IV pilus assembly protein PilC</fullName>
    </submittedName>
</protein>
<name>A0A7W9W6D5_ARMRO</name>
<dbReference type="PANTHER" id="PTHR30012">
    <property type="entry name" value="GENERAL SECRETION PATHWAY PROTEIN"/>
    <property type="match status" value="1"/>
</dbReference>
<keyword evidence="5" id="KW-0997">Cell inner membrane</keyword>
<dbReference type="Gene3D" id="1.20.81.30">
    <property type="entry name" value="Type II secretion system (T2SS), domain F"/>
    <property type="match status" value="2"/>
</dbReference>
<comment type="caution">
    <text evidence="12">The sequence shown here is derived from an EMBL/GenBank/DDBJ whole genome shotgun (WGS) entry which is preliminary data.</text>
</comment>
<dbReference type="AlphaFoldDB" id="A0A7W9W6D5"/>
<keyword evidence="6 9" id="KW-0812">Transmembrane</keyword>
<accession>A0A7W9W6D5</accession>
<feature type="domain" description="Type II secretion system protein GspF" evidence="11">
    <location>
        <begin position="273"/>
        <end position="395"/>
    </location>
</feature>
<dbReference type="PROSITE" id="PS00874">
    <property type="entry name" value="T2SP_F"/>
    <property type="match status" value="1"/>
</dbReference>
<evidence type="ECO:0000256" key="9">
    <source>
        <dbReference type="RuleBase" id="RU003923"/>
    </source>
</evidence>
<evidence type="ECO:0000256" key="10">
    <source>
        <dbReference type="SAM" id="Phobius"/>
    </source>
</evidence>
<dbReference type="Pfam" id="PF00482">
    <property type="entry name" value="T2SSF"/>
    <property type="match status" value="2"/>
</dbReference>
<keyword evidence="3 9" id="KW-0813">Transport</keyword>
<dbReference type="RefSeq" id="WP_184193058.1">
    <property type="nucleotide sequence ID" value="NZ_JACHGW010000001.1"/>
</dbReference>
<evidence type="ECO:0000259" key="11">
    <source>
        <dbReference type="Pfam" id="PF00482"/>
    </source>
</evidence>
<comment type="similarity">
    <text evidence="2 9">Belongs to the GSP F family.</text>
</comment>
<feature type="domain" description="Type II secretion system protein GspF" evidence="11">
    <location>
        <begin position="70"/>
        <end position="193"/>
    </location>
</feature>
<dbReference type="InterPro" id="IPR001992">
    <property type="entry name" value="T2SS_GspF/T4SS_PilC_CS"/>
</dbReference>
<evidence type="ECO:0000256" key="3">
    <source>
        <dbReference type="ARBA" id="ARBA00022448"/>
    </source>
</evidence>
<organism evidence="12 13">
    <name type="scientific">Armatimonas rosea</name>
    <dbReference type="NCBI Taxonomy" id="685828"/>
    <lineage>
        <taxon>Bacteria</taxon>
        <taxon>Bacillati</taxon>
        <taxon>Armatimonadota</taxon>
        <taxon>Armatimonadia</taxon>
        <taxon>Armatimonadales</taxon>
        <taxon>Armatimonadaceae</taxon>
        <taxon>Armatimonas</taxon>
    </lineage>
</organism>
<comment type="subcellular location">
    <subcellularLocation>
        <location evidence="1">Cell inner membrane</location>
        <topology evidence="1">Multi-pass membrane protein</topology>
    </subcellularLocation>
    <subcellularLocation>
        <location evidence="9">Cell membrane</location>
        <topology evidence="9">Multi-pass membrane protein</topology>
    </subcellularLocation>
</comment>
<dbReference type="InterPro" id="IPR042094">
    <property type="entry name" value="T2SS_GspF_sf"/>
</dbReference>
<evidence type="ECO:0000256" key="2">
    <source>
        <dbReference type="ARBA" id="ARBA00005745"/>
    </source>
</evidence>
<dbReference type="FunFam" id="1.20.81.30:FF:000001">
    <property type="entry name" value="Type II secretion system protein F"/>
    <property type="match status" value="2"/>
</dbReference>
<feature type="transmembrane region" description="Helical" evidence="10">
    <location>
        <begin position="376"/>
        <end position="400"/>
    </location>
</feature>
<keyword evidence="8 10" id="KW-0472">Membrane</keyword>
<feature type="transmembrane region" description="Helical" evidence="10">
    <location>
        <begin position="224"/>
        <end position="242"/>
    </location>
</feature>
<keyword evidence="7 10" id="KW-1133">Transmembrane helix</keyword>
<evidence type="ECO:0000256" key="7">
    <source>
        <dbReference type="ARBA" id="ARBA00022989"/>
    </source>
</evidence>
<keyword evidence="4" id="KW-1003">Cell membrane</keyword>
<evidence type="ECO:0000313" key="12">
    <source>
        <dbReference type="EMBL" id="MBB6049457.1"/>
    </source>
</evidence>
<dbReference type="GO" id="GO:0009306">
    <property type="term" value="P:protein secretion"/>
    <property type="evidence" value="ECO:0007669"/>
    <property type="project" value="InterPro"/>
</dbReference>
<evidence type="ECO:0000256" key="6">
    <source>
        <dbReference type="ARBA" id="ARBA00022692"/>
    </source>
</evidence>
<feature type="transmembrane region" description="Helical" evidence="10">
    <location>
        <begin position="170"/>
        <end position="192"/>
    </location>
</feature>
<dbReference type="Proteomes" id="UP000520814">
    <property type="component" value="Unassembled WGS sequence"/>
</dbReference>